<feature type="non-terminal residue" evidence="1">
    <location>
        <position position="142"/>
    </location>
</feature>
<dbReference type="EMBL" id="KK365131">
    <property type="protein sequence ID" value="KCZ82248.1"/>
    <property type="molecule type" value="Genomic_DNA"/>
</dbReference>
<proteinExistence type="predicted"/>
<accession>A0A059F4N2</accession>
<reference evidence="2" key="1">
    <citation type="submission" date="2013-02" db="EMBL/GenBank/DDBJ databases">
        <authorList>
            <consortium name="The Broad Institute Genome Sequencing Platform"/>
            <person name="Cuomo C."/>
            <person name="Becnel J."/>
            <person name="Sanscrainte N."/>
            <person name="Walker B."/>
            <person name="Young S.K."/>
            <person name="Zeng Q."/>
            <person name="Gargeya S."/>
            <person name="Fitzgerald M."/>
            <person name="Haas B."/>
            <person name="Abouelleil A."/>
            <person name="Alvarado L."/>
            <person name="Arachchi H.M."/>
            <person name="Berlin A.M."/>
            <person name="Chapman S.B."/>
            <person name="Dewar J."/>
            <person name="Goldberg J."/>
            <person name="Griggs A."/>
            <person name="Gujja S."/>
            <person name="Hansen M."/>
            <person name="Howarth C."/>
            <person name="Imamovic A."/>
            <person name="Larimer J."/>
            <person name="McCowan C."/>
            <person name="Murphy C."/>
            <person name="Neiman D."/>
            <person name="Pearson M."/>
            <person name="Priest M."/>
            <person name="Roberts A."/>
            <person name="Saif S."/>
            <person name="Shea T."/>
            <person name="Sisk P."/>
            <person name="Sykes S."/>
            <person name="Wortman J."/>
            <person name="Nusbaum C."/>
            <person name="Birren B."/>
        </authorList>
    </citation>
    <scope>NUCLEOTIDE SEQUENCE [LARGE SCALE GENOMIC DNA]</scope>
    <source>
        <strain evidence="2">PRA339</strain>
    </source>
</reference>
<gene>
    <name evidence="1" type="ORF">H312_00271</name>
</gene>
<dbReference type="HOGENOM" id="CLU_1820349_0_0_1"/>
<organism evidence="1 2">
    <name type="scientific">Anncaliia algerae PRA339</name>
    <dbReference type="NCBI Taxonomy" id="1288291"/>
    <lineage>
        <taxon>Eukaryota</taxon>
        <taxon>Fungi</taxon>
        <taxon>Fungi incertae sedis</taxon>
        <taxon>Microsporidia</taxon>
        <taxon>Tubulinosematoidea</taxon>
        <taxon>Tubulinosematidae</taxon>
        <taxon>Anncaliia</taxon>
    </lineage>
</organism>
<evidence type="ECO:0000313" key="2">
    <source>
        <dbReference type="Proteomes" id="UP000030655"/>
    </source>
</evidence>
<dbReference type="Proteomes" id="UP000030655">
    <property type="component" value="Unassembled WGS sequence"/>
</dbReference>
<name>A0A059F4N2_9MICR</name>
<dbReference type="VEuPathDB" id="MicrosporidiaDB:H312_00271"/>
<reference evidence="1 2" key="2">
    <citation type="submission" date="2014-03" db="EMBL/GenBank/DDBJ databases">
        <title>The Genome Sequence of Anncaliia algerae insect isolate PRA339.</title>
        <authorList>
            <consortium name="The Broad Institute Genome Sequencing Platform"/>
            <consortium name="The Broad Institute Genome Sequencing Center for Infectious Disease"/>
            <person name="Cuomo C."/>
            <person name="Becnel J."/>
            <person name="Sanscrainte N."/>
            <person name="Walker B."/>
            <person name="Young S.K."/>
            <person name="Zeng Q."/>
            <person name="Gargeya S."/>
            <person name="Fitzgerald M."/>
            <person name="Haas B."/>
            <person name="Abouelleil A."/>
            <person name="Alvarado L."/>
            <person name="Arachchi H.M."/>
            <person name="Berlin A.M."/>
            <person name="Chapman S.B."/>
            <person name="Dewar J."/>
            <person name="Goldberg J."/>
            <person name="Griggs A."/>
            <person name="Gujja S."/>
            <person name="Hansen M."/>
            <person name="Howarth C."/>
            <person name="Imamovic A."/>
            <person name="Larimer J."/>
            <person name="McCowan C."/>
            <person name="Murphy C."/>
            <person name="Neiman D."/>
            <person name="Pearson M."/>
            <person name="Priest M."/>
            <person name="Roberts A."/>
            <person name="Saif S."/>
            <person name="Shea T."/>
            <person name="Sisk P."/>
            <person name="Sykes S."/>
            <person name="Wortman J."/>
            <person name="Nusbaum C."/>
            <person name="Birren B."/>
        </authorList>
    </citation>
    <scope>NUCLEOTIDE SEQUENCE [LARGE SCALE GENOMIC DNA]</scope>
    <source>
        <strain evidence="1 2">PRA339</strain>
    </source>
</reference>
<protein>
    <submittedName>
        <fullName evidence="1">Uncharacterized protein</fullName>
    </submittedName>
</protein>
<keyword evidence="2" id="KW-1185">Reference proteome</keyword>
<dbReference type="AlphaFoldDB" id="A0A059F4N2"/>
<sequence>MTAFIIILQYFLQNYRGSDEVERSGDEFIFISSEGIVRNFGYLEDFVAEISSRIKLLKAPGDNELKDKMEFFKMILKIKFPDEKLKSRQYNDQLIRPRNFFNLSPDVNEFFKKIDSDCVLKCAFINLTPKVDLLKKIINHYL</sequence>
<evidence type="ECO:0000313" key="1">
    <source>
        <dbReference type="EMBL" id="KCZ82248.1"/>
    </source>
</evidence>